<dbReference type="PANTHER" id="PTHR33706">
    <property type="entry name" value="MORN VARIANT REPEAT PROTEIN"/>
    <property type="match status" value="1"/>
</dbReference>
<keyword evidence="1" id="KW-0472">Membrane</keyword>
<protein>
    <recommendedName>
        <fullName evidence="3">MORN repeat protein</fullName>
    </recommendedName>
</protein>
<gene>
    <name evidence="2" type="ORF">METZ01_LOCUS38023</name>
</gene>
<dbReference type="SUPFAM" id="SSF82185">
    <property type="entry name" value="Histone H3 K4-specific methyltransferase SET7/9 N-terminal domain"/>
    <property type="match status" value="1"/>
</dbReference>
<evidence type="ECO:0000313" key="2">
    <source>
        <dbReference type="EMBL" id="SUZ85169.1"/>
    </source>
</evidence>
<evidence type="ECO:0008006" key="3">
    <source>
        <dbReference type="Google" id="ProtNLM"/>
    </source>
</evidence>
<proteinExistence type="predicted"/>
<reference evidence="2" key="1">
    <citation type="submission" date="2018-05" db="EMBL/GenBank/DDBJ databases">
        <authorList>
            <person name="Lanie J.A."/>
            <person name="Ng W.-L."/>
            <person name="Kazmierczak K.M."/>
            <person name="Andrzejewski T.M."/>
            <person name="Davidsen T.M."/>
            <person name="Wayne K.J."/>
            <person name="Tettelin H."/>
            <person name="Glass J.I."/>
            <person name="Rusch D."/>
            <person name="Podicherti R."/>
            <person name="Tsui H.-C.T."/>
            <person name="Winkler M.E."/>
        </authorList>
    </citation>
    <scope>NUCLEOTIDE SEQUENCE</scope>
</reference>
<name>A0A381R2T6_9ZZZZ</name>
<sequence length="231" mass="26779">MNDKKKIFSLIAVGSLIVLFITILGLGFDGTTKVPNYSKDLHGLKVQDGTKTINESELILQNNLWFKEDSNIPFSGTVYRKTENENKIIGKLIKGEKVGYWEEIQLLIRTEGNYKDGNKDGEWNGWYHNGQHGYKGSYLNGEKEGEWIGWYKNGQQSYEGKYINGKKEFHWIYLDDSGQKMLEGKYFNDLEDGLWTYWHENGQKESEKTFKNGELISTKCWDENGNELECN</sequence>
<dbReference type="Gene3D" id="2.20.110.10">
    <property type="entry name" value="Histone H3 K4-specific methyltransferase SET7/9 N-terminal domain"/>
    <property type="match status" value="1"/>
</dbReference>
<keyword evidence="1" id="KW-0812">Transmembrane</keyword>
<keyword evidence="1" id="KW-1133">Transmembrane helix</keyword>
<dbReference type="AlphaFoldDB" id="A0A381R2T6"/>
<accession>A0A381R2T6</accession>
<dbReference type="PANTHER" id="PTHR33706:SF1">
    <property type="entry name" value="TPR REPEAT PROTEIN"/>
    <property type="match status" value="1"/>
</dbReference>
<evidence type="ECO:0000256" key="1">
    <source>
        <dbReference type="SAM" id="Phobius"/>
    </source>
</evidence>
<dbReference type="EMBL" id="UINC01001624">
    <property type="protein sequence ID" value="SUZ85169.1"/>
    <property type="molecule type" value="Genomic_DNA"/>
</dbReference>
<feature type="transmembrane region" description="Helical" evidence="1">
    <location>
        <begin position="7"/>
        <end position="28"/>
    </location>
</feature>
<organism evidence="2">
    <name type="scientific">marine metagenome</name>
    <dbReference type="NCBI Taxonomy" id="408172"/>
    <lineage>
        <taxon>unclassified sequences</taxon>
        <taxon>metagenomes</taxon>
        <taxon>ecological metagenomes</taxon>
    </lineage>
</organism>